<evidence type="ECO:0000256" key="2">
    <source>
        <dbReference type="ARBA" id="ARBA00023270"/>
    </source>
</evidence>
<dbReference type="EMBL" id="JBHTHQ010000012">
    <property type="protein sequence ID" value="MFD0704510.1"/>
    <property type="molecule type" value="Genomic_DNA"/>
</dbReference>
<dbReference type="SUPFAM" id="SSF51569">
    <property type="entry name" value="Aldolase"/>
    <property type="match status" value="1"/>
</dbReference>
<dbReference type="InterPro" id="IPR002220">
    <property type="entry name" value="DapA-like"/>
</dbReference>
<dbReference type="PANTHER" id="PTHR42849">
    <property type="entry name" value="N-ACETYLNEURAMINATE LYASE"/>
    <property type="match status" value="1"/>
</dbReference>
<dbReference type="RefSeq" id="WP_377938068.1">
    <property type="nucleotide sequence ID" value="NZ_JBHTHQ010000012.1"/>
</dbReference>
<dbReference type="PANTHER" id="PTHR42849:SF1">
    <property type="entry name" value="N-ACETYLNEURAMINATE LYASE"/>
    <property type="match status" value="1"/>
</dbReference>
<dbReference type="Proteomes" id="UP001597036">
    <property type="component" value="Unassembled WGS sequence"/>
</dbReference>
<dbReference type="Gene3D" id="3.20.20.70">
    <property type="entry name" value="Aldolase class I"/>
    <property type="match status" value="1"/>
</dbReference>
<evidence type="ECO:0000256" key="3">
    <source>
        <dbReference type="PIRNR" id="PIRNR001365"/>
    </source>
</evidence>
<gene>
    <name evidence="4" type="ORF">ACFQY8_01930</name>
</gene>
<evidence type="ECO:0000313" key="5">
    <source>
        <dbReference type="Proteomes" id="UP001597036"/>
    </source>
</evidence>
<dbReference type="PRINTS" id="PR00146">
    <property type="entry name" value="DHPICSNTHASE"/>
</dbReference>
<evidence type="ECO:0000313" key="4">
    <source>
        <dbReference type="EMBL" id="MFD0704510.1"/>
    </source>
</evidence>
<dbReference type="InterPro" id="IPR013785">
    <property type="entry name" value="Aldolase_TIM"/>
</dbReference>
<sequence>MDNRFRGVFPPVVTPLTADGQFDEESFTRSINRMIDAGVNGLFVLGSSGEVAFSTDERRHAITEAAVRIIDHRVPLLVGCIDMESQRVIKHAQAAKELGADAIVATAPFYALGGQAEVERHFRLIHEAVDLPLFAYDIPVCVHTKLQADMLVRLGREGVLSGVKDSSNDDVAFRFLADKNEEAGHPLALLTGQEVVVDGAYMAGADGSVPGLANVEATSYVRQWRAYEAGDWLTVRKEQDFTAHLMRIVSAPQNVQGFGAGVGAFKTAMALLGVIKTNQMPEPVLPLKGENVERVASVLREVGLKPVVSADEVSESAHIRGV</sequence>
<name>A0ABW2Y3A0_9BIFI</name>
<evidence type="ECO:0000256" key="1">
    <source>
        <dbReference type="ARBA" id="ARBA00023239"/>
    </source>
</evidence>
<keyword evidence="1 3" id="KW-0456">Lyase</keyword>
<dbReference type="PIRSF" id="PIRSF001365">
    <property type="entry name" value="DHDPS"/>
    <property type="match status" value="1"/>
</dbReference>
<dbReference type="CDD" id="cd00408">
    <property type="entry name" value="DHDPS-like"/>
    <property type="match status" value="1"/>
</dbReference>
<comment type="caution">
    <text evidence="4">The sequence shown here is derived from an EMBL/GenBank/DDBJ whole genome shotgun (WGS) entry which is preliminary data.</text>
</comment>
<reference evidence="5" key="1">
    <citation type="journal article" date="2019" name="Int. J. Syst. Evol. Microbiol.">
        <title>The Global Catalogue of Microorganisms (GCM) 10K type strain sequencing project: providing services to taxonomists for standard genome sequencing and annotation.</title>
        <authorList>
            <consortium name="The Broad Institute Genomics Platform"/>
            <consortium name="The Broad Institute Genome Sequencing Center for Infectious Disease"/>
            <person name="Wu L."/>
            <person name="Ma J."/>
        </authorList>
    </citation>
    <scope>NUCLEOTIDE SEQUENCE [LARGE SCALE GENOMIC DNA]</scope>
    <source>
        <strain evidence="5">CCM 8604</strain>
    </source>
</reference>
<dbReference type="SMART" id="SM01130">
    <property type="entry name" value="DHDPS"/>
    <property type="match status" value="1"/>
</dbReference>
<keyword evidence="5" id="KW-1185">Reference proteome</keyword>
<protein>
    <submittedName>
        <fullName evidence="4">Dihydrodipicolinate synthase family protein</fullName>
    </submittedName>
</protein>
<dbReference type="InterPro" id="IPR020625">
    <property type="entry name" value="Schiff_base-form_aldolases_AS"/>
</dbReference>
<keyword evidence="2" id="KW-0704">Schiff base</keyword>
<proteinExistence type="inferred from homology"/>
<comment type="similarity">
    <text evidence="3">Belongs to the DapA family.</text>
</comment>
<dbReference type="PROSITE" id="PS00666">
    <property type="entry name" value="DHDPS_2"/>
    <property type="match status" value="1"/>
</dbReference>
<dbReference type="Pfam" id="PF00701">
    <property type="entry name" value="DHDPS"/>
    <property type="match status" value="1"/>
</dbReference>
<accession>A0ABW2Y3A0</accession>
<organism evidence="4 5">
    <name type="scientific">Alloscardovia venturai</name>
    <dbReference type="NCBI Taxonomy" id="1769421"/>
    <lineage>
        <taxon>Bacteria</taxon>
        <taxon>Bacillati</taxon>
        <taxon>Actinomycetota</taxon>
        <taxon>Actinomycetes</taxon>
        <taxon>Bifidobacteriales</taxon>
        <taxon>Bifidobacteriaceae</taxon>
        <taxon>Alloscardovia</taxon>
    </lineage>
</organism>